<reference evidence="1 2" key="1">
    <citation type="submission" date="2019-12" db="EMBL/GenBank/DDBJ databases">
        <authorList>
            <person name="Dong K."/>
        </authorList>
    </citation>
    <scope>NUCLEOTIDE SEQUENCE [LARGE SCALE GENOMIC DNA]</scope>
    <source>
        <strain evidence="1 2">JCM 31225</strain>
    </source>
</reference>
<gene>
    <name evidence="1" type="ORF">GQF63_16650</name>
</gene>
<dbReference type="AlphaFoldDB" id="A0A6N8L3Q6"/>
<dbReference type="Pfam" id="PF05402">
    <property type="entry name" value="PqqD"/>
    <property type="match status" value="1"/>
</dbReference>
<name>A0A6N8L3Q6_9SPHI</name>
<evidence type="ECO:0000313" key="1">
    <source>
        <dbReference type="EMBL" id="MVZ63659.1"/>
    </source>
</evidence>
<sequence>MIVRTDLILRELGGDFMIVDPSQGKVDMSQVFKLNHTAADIFSHFQGKEINTQLVKEYVLDNYDIAEEIAETDCHKIITDFLKNGLLLDR</sequence>
<organism evidence="1 2">
    <name type="scientific">Sphingobacterium humi</name>
    <dbReference type="NCBI Taxonomy" id="1796905"/>
    <lineage>
        <taxon>Bacteria</taxon>
        <taxon>Pseudomonadati</taxon>
        <taxon>Bacteroidota</taxon>
        <taxon>Sphingobacteriia</taxon>
        <taxon>Sphingobacteriales</taxon>
        <taxon>Sphingobacteriaceae</taxon>
        <taxon>Sphingobacterium</taxon>
    </lineage>
</organism>
<evidence type="ECO:0000313" key="2">
    <source>
        <dbReference type="Proteomes" id="UP000435036"/>
    </source>
</evidence>
<dbReference type="OrthoDB" id="9795908at2"/>
<dbReference type="Gene3D" id="1.10.10.1150">
    <property type="entry name" value="Coenzyme PQQ synthesis protein D (PqqD)"/>
    <property type="match status" value="1"/>
</dbReference>
<protein>
    <submittedName>
        <fullName evidence="1">PqqD family peptide modification chaperone</fullName>
    </submittedName>
</protein>
<proteinExistence type="predicted"/>
<accession>A0A6N8L3Q6</accession>
<dbReference type="InterPro" id="IPR041881">
    <property type="entry name" value="PqqD_sf"/>
</dbReference>
<dbReference type="InterPro" id="IPR008792">
    <property type="entry name" value="PQQD"/>
</dbReference>
<dbReference type="EMBL" id="WSQA01000014">
    <property type="protein sequence ID" value="MVZ63659.1"/>
    <property type="molecule type" value="Genomic_DNA"/>
</dbReference>
<comment type="caution">
    <text evidence="1">The sequence shown here is derived from an EMBL/GenBank/DDBJ whole genome shotgun (WGS) entry which is preliminary data.</text>
</comment>
<dbReference type="Proteomes" id="UP000435036">
    <property type="component" value="Unassembled WGS sequence"/>
</dbReference>
<dbReference type="RefSeq" id="WP_160370375.1">
    <property type="nucleotide sequence ID" value="NZ_WSQA01000014.1"/>
</dbReference>
<keyword evidence="2" id="KW-1185">Reference proteome</keyword>